<reference evidence="14 15" key="1">
    <citation type="journal article" date="2012" name="MBio">
        <title>De novo assembly of the Pneumocystis jirovecii genome from a single bronchoalveolar lavage fluid specimen from a patient.</title>
        <authorList>
            <person name="Cisse O.H."/>
            <person name="Pagni M."/>
            <person name="Hauser P.M."/>
        </authorList>
    </citation>
    <scope>NUCLEOTIDE SEQUENCE [LARGE SCALE GENOMIC DNA]</scope>
    <source>
        <strain evidence="14 15">SE8</strain>
    </source>
</reference>
<gene>
    <name evidence="14" type="ORF">PNEJI1_002382</name>
</gene>
<keyword evidence="9" id="KW-0175">Coiled coil</keyword>
<protein>
    <recommendedName>
        <fullName evidence="12">Dynactin subunit 4</fullName>
    </recommendedName>
</protein>
<accession>L0P8T1</accession>
<comment type="subunit">
    <text evidence="13">Subunit of dynactin, a multiprotein complex part of a tripartite complex with dynein and a adapter, such as BICDL1, BICD2 or HOOK3. The dynactin complex is built around ACTR1A/ACTB filament and consists of an actin-related filament composed of a shoulder domain, a pointed end and a barbed end. Its length is defined by its flexible shoulder domain. The soulder is composed of 2 DCTN1 subunits, 4 DCTN2 and 2 DCTN3. The 4 DCNT2 (via N-terminus) bind the ACTR1A filament and act as molecular rulers to determine the length. The pointed end is important for binding dynein-dynactin cargo adapters. Consists of 4 subunits: ACTR10, DCNT4, DCTN5 and DCTN6. The barbed end is composed of a CAPZA1:CAPZB heterodimers, which binds ACTR1A/ACTB filament and dynactin and stabilizes dynactin. Interacts with ATP7B, but not ATP7A, in a copper-dependent manner. Interacts with ANK2; this interaction is required for localization at costameres. Interacts with N4BP2L1.</text>
</comment>
<keyword evidence="6" id="KW-0597">Phosphoprotein</keyword>
<evidence type="ECO:0000256" key="5">
    <source>
        <dbReference type="ARBA" id="ARBA00022499"/>
    </source>
</evidence>
<evidence type="ECO:0000256" key="13">
    <source>
        <dbReference type="ARBA" id="ARBA00093507"/>
    </source>
</evidence>
<evidence type="ECO:0000256" key="8">
    <source>
        <dbReference type="ARBA" id="ARBA00022990"/>
    </source>
</evidence>
<evidence type="ECO:0000256" key="4">
    <source>
        <dbReference type="ARBA" id="ARBA00022490"/>
    </source>
</evidence>
<evidence type="ECO:0000256" key="6">
    <source>
        <dbReference type="ARBA" id="ARBA00022553"/>
    </source>
</evidence>
<keyword evidence="8" id="KW-0007">Acetylation</keyword>
<evidence type="ECO:0000256" key="12">
    <source>
        <dbReference type="ARBA" id="ARBA00034864"/>
    </source>
</evidence>
<dbReference type="InParanoid" id="L0P8T1"/>
<comment type="similarity">
    <text evidence="11">Belongs to the dynactin subunit 4 family.</text>
</comment>
<dbReference type="Proteomes" id="UP000010422">
    <property type="component" value="Unassembled WGS sequence"/>
</dbReference>
<comment type="subcellular location">
    <subcellularLocation>
        <location evidence="1">Cytoplasm</location>
        <location evidence="1">Cytoskeleton</location>
        <location evidence="1">Microtubule organizing center</location>
        <location evidence="1">Centrosome</location>
    </subcellularLocation>
    <subcellularLocation>
        <location evidence="2">Cytoplasm</location>
        <location evidence="2">Cytoskeleton</location>
        <location evidence="2">Stress fiber</location>
    </subcellularLocation>
    <subcellularLocation>
        <location evidence="3">Cytoplasm</location>
        <location evidence="3">Myofibril</location>
    </subcellularLocation>
</comment>
<dbReference type="EMBL" id="CAKM01000121">
    <property type="protein sequence ID" value="CCJ28788.1"/>
    <property type="molecule type" value="Genomic_DNA"/>
</dbReference>
<evidence type="ECO:0000256" key="2">
    <source>
        <dbReference type="ARBA" id="ARBA00004529"/>
    </source>
</evidence>
<evidence type="ECO:0000256" key="9">
    <source>
        <dbReference type="ARBA" id="ARBA00023054"/>
    </source>
</evidence>
<dbReference type="InterPro" id="IPR008603">
    <property type="entry name" value="DCTN4"/>
</dbReference>
<dbReference type="PANTHER" id="PTHR13034">
    <property type="entry name" value="DYNACTIN P62 SUBUNIT"/>
    <property type="match status" value="1"/>
</dbReference>
<name>L0P8T1_PNEJI</name>
<dbReference type="VEuPathDB" id="FungiDB:PNEJI1_002382"/>
<proteinExistence type="inferred from homology"/>
<keyword evidence="5" id="KW-1017">Isopeptide bond</keyword>
<dbReference type="STRING" id="1209962.L0P8T1"/>
<dbReference type="GO" id="GO:0001725">
    <property type="term" value="C:stress fiber"/>
    <property type="evidence" value="ECO:0007669"/>
    <property type="project" value="UniProtKB-SubCell"/>
</dbReference>
<dbReference type="PANTHER" id="PTHR13034:SF2">
    <property type="entry name" value="DYNACTIN SUBUNIT 4"/>
    <property type="match status" value="1"/>
</dbReference>
<evidence type="ECO:0000256" key="3">
    <source>
        <dbReference type="ARBA" id="ARBA00004657"/>
    </source>
</evidence>
<dbReference type="AlphaFoldDB" id="L0P8T1"/>
<keyword evidence="10" id="KW-0206">Cytoskeleton</keyword>
<sequence length="98" mass="11445">MTVFPYIHIYCPCSDSSIDLQENNPFSNPLGILDDRINTENPRSSFSHHPLQNLYFCEECYAIRCPRCIQEETISYFCPNCLFEVPRSNITNYGNRKV</sequence>
<dbReference type="GO" id="GO:0005869">
    <property type="term" value="C:dynactin complex"/>
    <property type="evidence" value="ECO:0007669"/>
    <property type="project" value="InterPro"/>
</dbReference>
<evidence type="ECO:0000256" key="7">
    <source>
        <dbReference type="ARBA" id="ARBA00022843"/>
    </source>
</evidence>
<evidence type="ECO:0000313" key="14">
    <source>
        <dbReference type="EMBL" id="CCJ28788.1"/>
    </source>
</evidence>
<comment type="caution">
    <text evidence="14">The sequence shown here is derived from an EMBL/GenBank/DDBJ whole genome shotgun (WGS) entry which is preliminary data.</text>
</comment>
<keyword evidence="4" id="KW-0963">Cytoplasm</keyword>
<dbReference type="Pfam" id="PF05502">
    <property type="entry name" value="Dynactin_p62"/>
    <property type="match status" value="1"/>
</dbReference>
<organism evidence="15">
    <name type="scientific">Pneumocystis jirovecii</name>
    <name type="common">Human pneumocystis pneumonia agent</name>
    <dbReference type="NCBI Taxonomy" id="42068"/>
    <lineage>
        <taxon>Eukaryota</taxon>
        <taxon>Fungi</taxon>
        <taxon>Dikarya</taxon>
        <taxon>Ascomycota</taxon>
        <taxon>Taphrinomycotina</taxon>
        <taxon>Pneumocystomycetes</taxon>
        <taxon>Pneumocystaceae</taxon>
        <taxon>Pneumocystis</taxon>
    </lineage>
</organism>
<keyword evidence="7" id="KW-0832">Ubl conjugation</keyword>
<evidence type="ECO:0000256" key="1">
    <source>
        <dbReference type="ARBA" id="ARBA00004300"/>
    </source>
</evidence>
<evidence type="ECO:0000313" key="15">
    <source>
        <dbReference type="Proteomes" id="UP000010422"/>
    </source>
</evidence>
<evidence type="ECO:0000256" key="11">
    <source>
        <dbReference type="ARBA" id="ARBA00034776"/>
    </source>
</evidence>
<evidence type="ECO:0000256" key="10">
    <source>
        <dbReference type="ARBA" id="ARBA00023212"/>
    </source>
</evidence>